<evidence type="ECO:0000313" key="2">
    <source>
        <dbReference type="Proteomes" id="UP000317155"/>
    </source>
</evidence>
<dbReference type="EMBL" id="VJVV01000016">
    <property type="protein sequence ID" value="TRO78585.1"/>
    <property type="molecule type" value="Genomic_DNA"/>
</dbReference>
<dbReference type="OrthoDB" id="5405781at2"/>
<protein>
    <submittedName>
        <fullName evidence="1">Uncharacterized protein</fullName>
    </submittedName>
</protein>
<dbReference type="RefSeq" id="WP_092054838.1">
    <property type="nucleotide sequence ID" value="NZ_FOJJ01000008.1"/>
</dbReference>
<keyword evidence="2" id="KW-1185">Reference proteome</keyword>
<reference evidence="1 2" key="1">
    <citation type="submission" date="2019-07" db="EMBL/GenBank/DDBJ databases">
        <title>Insights of Desulfuromonas acetexigens electromicrobiology.</title>
        <authorList>
            <person name="Katuri K."/>
            <person name="Sapireddy V."/>
            <person name="Shaw D.R."/>
            <person name="Saikaly P."/>
        </authorList>
    </citation>
    <scope>NUCLEOTIDE SEQUENCE [LARGE SCALE GENOMIC DNA]</scope>
    <source>
        <strain evidence="1 2">2873</strain>
    </source>
</reference>
<comment type="caution">
    <text evidence="1">The sequence shown here is derived from an EMBL/GenBank/DDBJ whole genome shotgun (WGS) entry which is preliminary data.</text>
</comment>
<evidence type="ECO:0000313" key="1">
    <source>
        <dbReference type="EMBL" id="TRO78585.1"/>
    </source>
</evidence>
<organism evidence="1 2">
    <name type="scientific">Trichloromonas acetexigens</name>
    <dbReference type="NCBI Taxonomy" id="38815"/>
    <lineage>
        <taxon>Bacteria</taxon>
        <taxon>Pseudomonadati</taxon>
        <taxon>Thermodesulfobacteriota</taxon>
        <taxon>Desulfuromonadia</taxon>
        <taxon>Desulfuromonadales</taxon>
        <taxon>Trichloromonadaceae</taxon>
        <taxon>Trichloromonas</taxon>
    </lineage>
</organism>
<accession>A0A550J5V6</accession>
<dbReference type="Proteomes" id="UP000317155">
    <property type="component" value="Unassembled WGS sequence"/>
</dbReference>
<dbReference type="AlphaFoldDB" id="A0A550J5V6"/>
<gene>
    <name evidence="1" type="ORF">FL622_15805</name>
</gene>
<proteinExistence type="predicted"/>
<name>A0A550J5V6_9BACT</name>
<sequence>MEICALCEEQSRKTRNGKPHEFLVKIDSLRKFNGVNPRGFEEQDYQCLTCKAKFTQSTDKNNLAWTLWQG</sequence>